<comment type="caution">
    <text evidence="3">The sequence shown here is derived from an EMBL/GenBank/DDBJ whole genome shotgun (WGS) entry which is preliminary data.</text>
</comment>
<dbReference type="GO" id="GO:0000155">
    <property type="term" value="F:phosphorelay sensor kinase activity"/>
    <property type="evidence" value="ECO:0007669"/>
    <property type="project" value="InterPro"/>
</dbReference>
<proteinExistence type="predicted"/>
<keyword evidence="1" id="KW-0812">Transmembrane</keyword>
<feature type="transmembrane region" description="Helical" evidence="1">
    <location>
        <begin position="424"/>
        <end position="442"/>
    </location>
</feature>
<sequence>MKQIIYVLFFISTIGLAQNKKIDSLKFEAKKINSSKFDTYNSLAWKFARTFNKDSLLYYNNQSTKFIEDEKQKGMFHVLNSKYYLMIQDFDKAIEEANLSIKLATKENDFSTLGSAYNTFTNIEHFKGNIQNAYNYSKKNLEYTLMSKNKSKILNSYVNLNALALSLTNYNDAKKYYSQASRYFTNENLQEQAVMKKNTGMALLKLQDSKRSIQYLYESEKIFLKLNISKPLSSIYSMLCQNYTDSKNIKKAIYYGKKSLATALNKIDSTNSYFAVSKYYLTIKEYDIAKKYILKSIEIDKSLRNDLKIGEDYAILATINLESGKINEVDPLLIKSLKKNAINHDKNYTSILYRDLIINHFKKENNLEYLNYFEKYITDLNNSLGKEKVKSLAELDKKYRTAENESKIKTQQLQIEKEKNNRNLALGGVGFLIFLLGGGYYWNKNRQKQKDFQSRYKLLELQNNISALKVSVLNKQLNPHFINNTLTSMSPKLQKEAPETYQSIVKLSRLIGSTFGNDSLTDSLDTQLEGVQGYLDLQKLILHDKLSSVIHNDVQNNSIEIPRLLLQNLVENAVEHGVVKKGEGLVRLQLTEDADFINIIVEDDGFGREVTENTGIGTSTYQDFFHTFNKSNSQHATFEFEDKKNNSGTARGTIAKVRIPKNYQYTLTQNHF</sequence>
<dbReference type="GO" id="GO:0016020">
    <property type="term" value="C:membrane"/>
    <property type="evidence" value="ECO:0007669"/>
    <property type="project" value="InterPro"/>
</dbReference>
<evidence type="ECO:0000313" key="4">
    <source>
        <dbReference type="Proteomes" id="UP000662618"/>
    </source>
</evidence>
<keyword evidence="1" id="KW-0472">Membrane</keyword>
<dbReference type="PANTHER" id="PTHR34220">
    <property type="entry name" value="SENSOR HISTIDINE KINASE YPDA"/>
    <property type="match status" value="1"/>
</dbReference>
<dbReference type="Gene3D" id="3.30.565.10">
    <property type="entry name" value="Histidine kinase-like ATPase, C-terminal domain"/>
    <property type="match status" value="1"/>
</dbReference>
<feature type="domain" description="Signal transduction histidine kinase internal region" evidence="2">
    <location>
        <begin position="470"/>
        <end position="546"/>
    </location>
</feature>
<evidence type="ECO:0000259" key="2">
    <source>
        <dbReference type="Pfam" id="PF06580"/>
    </source>
</evidence>
<dbReference type="Proteomes" id="UP000662618">
    <property type="component" value="Unassembled WGS sequence"/>
</dbReference>
<dbReference type="PANTHER" id="PTHR34220:SF7">
    <property type="entry name" value="SENSOR HISTIDINE KINASE YPDA"/>
    <property type="match status" value="1"/>
</dbReference>
<dbReference type="EC" id="2.7.13.3" evidence="3"/>
<keyword evidence="1" id="KW-1133">Transmembrane helix</keyword>
<dbReference type="SUPFAM" id="SSF48452">
    <property type="entry name" value="TPR-like"/>
    <property type="match status" value="1"/>
</dbReference>
<keyword evidence="4" id="KW-1185">Reference proteome</keyword>
<dbReference type="Gene3D" id="1.25.40.10">
    <property type="entry name" value="Tetratricopeptide repeat domain"/>
    <property type="match status" value="2"/>
</dbReference>
<dbReference type="SUPFAM" id="SSF55874">
    <property type="entry name" value="ATPase domain of HSP90 chaperone/DNA topoisomerase II/histidine kinase"/>
    <property type="match status" value="1"/>
</dbReference>
<protein>
    <submittedName>
        <fullName evidence="3">Sensor histidine kinase YpdA</fullName>
        <ecNumber evidence="3">2.7.13.3</ecNumber>
    </submittedName>
</protein>
<name>A0A9N8MGT4_9FLAO</name>
<dbReference type="InterPro" id="IPR010559">
    <property type="entry name" value="Sig_transdc_His_kin_internal"/>
</dbReference>
<dbReference type="InterPro" id="IPR036890">
    <property type="entry name" value="HATPase_C_sf"/>
</dbReference>
<organism evidence="3 4">
    <name type="scientific">Chryseobacterium aquaeductus</name>
    <dbReference type="NCBI Taxonomy" id="2675056"/>
    <lineage>
        <taxon>Bacteria</taxon>
        <taxon>Pseudomonadati</taxon>
        <taxon>Bacteroidota</taxon>
        <taxon>Flavobacteriia</taxon>
        <taxon>Flavobacteriales</taxon>
        <taxon>Weeksellaceae</taxon>
        <taxon>Chryseobacterium group</taxon>
        <taxon>Chryseobacterium</taxon>
    </lineage>
</organism>
<dbReference type="Pfam" id="PF06580">
    <property type="entry name" value="His_kinase"/>
    <property type="match status" value="1"/>
</dbReference>
<evidence type="ECO:0000313" key="3">
    <source>
        <dbReference type="EMBL" id="CAD7807004.1"/>
    </source>
</evidence>
<evidence type="ECO:0000256" key="1">
    <source>
        <dbReference type="SAM" id="Phobius"/>
    </source>
</evidence>
<keyword evidence="3" id="KW-0808">Transferase</keyword>
<dbReference type="InterPro" id="IPR050640">
    <property type="entry name" value="Bact_2-comp_sensor_kinase"/>
</dbReference>
<reference evidence="3" key="1">
    <citation type="submission" date="2020-12" db="EMBL/GenBank/DDBJ databases">
        <authorList>
            <person name="Rodrigo-Torres L."/>
            <person name="Arahal R. D."/>
            <person name="Lucena T."/>
        </authorList>
    </citation>
    <scope>NUCLEOTIDE SEQUENCE</scope>
    <source>
        <strain evidence="3">CECT 9390</strain>
    </source>
</reference>
<dbReference type="EMBL" id="CAJIMS010000001">
    <property type="protein sequence ID" value="CAD7807004.1"/>
    <property type="molecule type" value="Genomic_DNA"/>
</dbReference>
<dbReference type="AlphaFoldDB" id="A0A9N8MGT4"/>
<accession>A0A9N8MGT4</accession>
<keyword evidence="3" id="KW-0418">Kinase</keyword>
<gene>
    <name evidence="3" type="primary">ypdA_3</name>
    <name evidence="3" type="ORF">CHRY9390_01597</name>
</gene>
<dbReference type="InterPro" id="IPR011990">
    <property type="entry name" value="TPR-like_helical_dom_sf"/>
</dbReference>
<dbReference type="RefSeq" id="WP_162087987.1">
    <property type="nucleotide sequence ID" value="NZ_CAJIMS010000001.1"/>
</dbReference>